<comment type="caution">
    <text evidence="1">The sequence shown here is derived from an EMBL/GenBank/DDBJ whole genome shotgun (WGS) entry which is preliminary data.</text>
</comment>
<feature type="non-terminal residue" evidence="1">
    <location>
        <position position="211"/>
    </location>
</feature>
<gene>
    <name evidence="1" type="ORF">S01H1_81226</name>
</gene>
<evidence type="ECO:0000313" key="1">
    <source>
        <dbReference type="EMBL" id="GAG52633.1"/>
    </source>
</evidence>
<organism evidence="1">
    <name type="scientific">marine sediment metagenome</name>
    <dbReference type="NCBI Taxonomy" id="412755"/>
    <lineage>
        <taxon>unclassified sequences</taxon>
        <taxon>metagenomes</taxon>
        <taxon>ecological metagenomes</taxon>
    </lineage>
</organism>
<accession>X0YWF0</accession>
<sequence length="211" mass="21781">APFPAVYSRDKAGSFSSFGVSNLQDIAGWQRGSNVYDAATGAVANRTGIGMAATSAPWAVHIWGVQSELGSFGSSHIETDGAAATRLADDLSIDSADIPASFLTEPWTVSVQMPMSAEQAVTEGANQTIFHMGGSDRLVFTGGAGAFRHCIVVIDGVFIQASSNTWDPGDVLHITCDPIAGSLVVVGPSATVRAISNPKTGWPVATDLDVG</sequence>
<dbReference type="AlphaFoldDB" id="X0YWF0"/>
<dbReference type="EMBL" id="BARS01054939">
    <property type="protein sequence ID" value="GAG52633.1"/>
    <property type="molecule type" value="Genomic_DNA"/>
</dbReference>
<name>X0YWF0_9ZZZZ</name>
<protein>
    <submittedName>
        <fullName evidence="1">Uncharacterized protein</fullName>
    </submittedName>
</protein>
<reference evidence="1" key="1">
    <citation type="journal article" date="2014" name="Front. Microbiol.">
        <title>High frequency of phylogenetically diverse reductive dehalogenase-homologous genes in deep subseafloor sedimentary metagenomes.</title>
        <authorList>
            <person name="Kawai M."/>
            <person name="Futagami T."/>
            <person name="Toyoda A."/>
            <person name="Takaki Y."/>
            <person name="Nishi S."/>
            <person name="Hori S."/>
            <person name="Arai W."/>
            <person name="Tsubouchi T."/>
            <person name="Morono Y."/>
            <person name="Uchiyama I."/>
            <person name="Ito T."/>
            <person name="Fujiyama A."/>
            <person name="Inagaki F."/>
            <person name="Takami H."/>
        </authorList>
    </citation>
    <scope>NUCLEOTIDE SEQUENCE</scope>
    <source>
        <strain evidence="1">Expedition CK06-06</strain>
    </source>
</reference>
<feature type="non-terminal residue" evidence="1">
    <location>
        <position position="1"/>
    </location>
</feature>
<proteinExistence type="predicted"/>